<dbReference type="Proteomes" id="UP001196413">
    <property type="component" value="Unassembled WGS sequence"/>
</dbReference>
<evidence type="ECO:0000313" key="3">
    <source>
        <dbReference type="Proteomes" id="UP001196413"/>
    </source>
</evidence>
<feature type="compositionally biased region" description="Basic and acidic residues" evidence="1">
    <location>
        <begin position="477"/>
        <end position="490"/>
    </location>
</feature>
<evidence type="ECO:0000256" key="1">
    <source>
        <dbReference type="SAM" id="MobiDB-lite"/>
    </source>
</evidence>
<dbReference type="EMBL" id="JAHQIW010006866">
    <property type="protein sequence ID" value="KAJ1370837.1"/>
    <property type="molecule type" value="Genomic_DNA"/>
</dbReference>
<feature type="compositionally biased region" description="Polar residues" evidence="1">
    <location>
        <begin position="691"/>
        <end position="708"/>
    </location>
</feature>
<keyword evidence="3" id="KW-1185">Reference proteome</keyword>
<feature type="region of interest" description="Disordered" evidence="1">
    <location>
        <begin position="469"/>
        <end position="502"/>
    </location>
</feature>
<organism evidence="2 3">
    <name type="scientific">Parelaphostrongylus tenuis</name>
    <name type="common">Meningeal worm</name>
    <dbReference type="NCBI Taxonomy" id="148309"/>
    <lineage>
        <taxon>Eukaryota</taxon>
        <taxon>Metazoa</taxon>
        <taxon>Ecdysozoa</taxon>
        <taxon>Nematoda</taxon>
        <taxon>Chromadorea</taxon>
        <taxon>Rhabditida</taxon>
        <taxon>Rhabditina</taxon>
        <taxon>Rhabditomorpha</taxon>
        <taxon>Strongyloidea</taxon>
        <taxon>Metastrongylidae</taxon>
        <taxon>Parelaphostrongylus</taxon>
    </lineage>
</organism>
<feature type="compositionally biased region" description="Polar residues" evidence="1">
    <location>
        <begin position="869"/>
        <end position="880"/>
    </location>
</feature>
<proteinExistence type="predicted"/>
<feature type="region of interest" description="Disordered" evidence="1">
    <location>
        <begin position="765"/>
        <end position="1037"/>
    </location>
</feature>
<accession>A0AAD5WHU8</accession>
<feature type="compositionally biased region" description="Low complexity" evidence="1">
    <location>
        <begin position="910"/>
        <end position="923"/>
    </location>
</feature>
<reference evidence="2" key="1">
    <citation type="submission" date="2021-06" db="EMBL/GenBank/DDBJ databases">
        <title>Parelaphostrongylus tenuis whole genome reference sequence.</title>
        <authorList>
            <person name="Garwood T.J."/>
            <person name="Larsen P.A."/>
            <person name="Fountain-Jones N.M."/>
            <person name="Garbe J.R."/>
            <person name="Macchietto M.G."/>
            <person name="Kania S.A."/>
            <person name="Gerhold R.W."/>
            <person name="Richards J.E."/>
            <person name="Wolf T.M."/>
        </authorList>
    </citation>
    <scope>NUCLEOTIDE SEQUENCE</scope>
    <source>
        <strain evidence="2">MNPRO001-30</strain>
        <tissue evidence="2">Meninges</tissue>
    </source>
</reference>
<evidence type="ECO:0000313" key="2">
    <source>
        <dbReference type="EMBL" id="KAJ1370837.1"/>
    </source>
</evidence>
<feature type="region of interest" description="Disordered" evidence="1">
    <location>
        <begin position="680"/>
        <end position="742"/>
    </location>
</feature>
<feature type="compositionally biased region" description="Basic and acidic residues" evidence="1">
    <location>
        <begin position="1019"/>
        <end position="1028"/>
    </location>
</feature>
<dbReference type="AlphaFoldDB" id="A0AAD5WHU8"/>
<gene>
    <name evidence="2" type="ORF">KIN20_032651</name>
</gene>
<protein>
    <submittedName>
        <fullName evidence="2">Uncharacterized protein</fullName>
    </submittedName>
</protein>
<feature type="region of interest" description="Disordered" evidence="1">
    <location>
        <begin position="18"/>
        <end position="43"/>
    </location>
</feature>
<sequence>MKLLSIVASSVTVNDDSVVTDMGEGEGGQAGRKEGRRRRRKRRVKDKEVCSVQELTHGSFNIEIFARPTFYAIHEEDEILEQQLKGIRIVRKSLPTAYEGTDQGSLSTGGRSQRCEIASLGLMRRSQTEAIRRDDPNANRLLMTRASQESRWDPTKYDPIQVYGELAELFSKLRSDLGPDIQKYLLLVKRYVKQSLSVYELEKKVTKLLKAESMSSHDTFIQKLSESCHLVPFSRSLDDILDGNMGGNESQKGYMPHISTINALLMLRSLENGWAAPDASAGQLIGEAVKTMISDRIDAALHVRRSPSKNQIGFRSSFNPSRYSAYELLDSDAKMCSEISEARLGNAFHEVTLADLFSSFSVESHFLGAETHKLLQLKCHSNFYEKLKSVVEGRQENTTRQSTLERSDIAYCLNSKSTEKKEFSDPNAKQIYSPWLSEPSPKKESVRKIEKLKYNTDISLESDFNMDELSNNLQDWPGRRNEKESKRKTESQNPSARRALFSSESEVPSFVLGKSSKSTARSGRVAVIDKKRNQTAQAIIDAWKSSSYEIVPTYVDEQSSFEREGRMNISRNRALTSALPSYHDDKHEDLIASRKTSPKRTSMEAKSSLPDVLSLSNKESGGKAEKYKSSVPLSFENSFILQDTTKAGAYSHSSPQEGKEAPFTNLVARKKASIDRSFGSYESPVGAHSENACTSISMPSSSQEQTVLISPPEQLKKRKPSVKFSTLSSATQESNSRESRLIDVHMEETLSTSQSTDTITDIQESMALPESARVEKESQISLDFKSDSKGKKEKKFEQFSKSRKSLQKVRKMRSNRQQYDTHINETRDDYQQPYPLEIHVGEDVPSKMVSKRMPKDKHASARTAPILRSLSQSSADNESQPVAVIKRNRKRSRGRQGGARVNKTTLTLRSSSQSSVDVESPPSAVNMKGYRTNSRGHQSSAIMVETAPTQRSSSQPSVDTESRPSAVIIQGNRSSSRGHQSGTIKQSALTLRSLSQDSVNIESHPSAVMKRNRSSSRKRQSDAIKGKCADSSLVESR</sequence>
<feature type="compositionally biased region" description="Basic residues" evidence="1">
    <location>
        <begin position="34"/>
        <end position="43"/>
    </location>
</feature>
<feature type="compositionally biased region" description="Polar residues" evidence="1">
    <location>
        <begin position="931"/>
        <end position="959"/>
    </location>
</feature>
<feature type="compositionally biased region" description="Polar residues" evidence="1">
    <location>
        <begin position="971"/>
        <end position="1003"/>
    </location>
</feature>
<name>A0AAD5WHU8_PARTN</name>
<feature type="compositionally biased region" description="Polar residues" evidence="1">
    <location>
        <begin position="723"/>
        <end position="734"/>
    </location>
</feature>
<feature type="compositionally biased region" description="Basic and acidic residues" evidence="1">
    <location>
        <begin position="772"/>
        <end position="800"/>
    </location>
</feature>
<feature type="compositionally biased region" description="Basic residues" evidence="1">
    <location>
        <begin position="801"/>
        <end position="814"/>
    </location>
</feature>
<comment type="caution">
    <text evidence="2">The sequence shown here is derived from an EMBL/GenBank/DDBJ whole genome shotgun (WGS) entry which is preliminary data.</text>
</comment>
<feature type="region of interest" description="Disordered" evidence="1">
    <location>
        <begin position="586"/>
        <end position="627"/>
    </location>
</feature>